<dbReference type="GO" id="GO:0006897">
    <property type="term" value="P:endocytosis"/>
    <property type="evidence" value="ECO:0007669"/>
    <property type="project" value="TreeGrafter"/>
</dbReference>
<reference evidence="2" key="1">
    <citation type="journal article" date="2004" name="Nature">
        <title>Genome duplication in the teleost fish Tetraodon nigroviridis reveals the early vertebrate proto-karyotype.</title>
        <authorList>
            <person name="Jaillon O."/>
            <person name="Aury J.-M."/>
            <person name="Brunet F."/>
            <person name="Petit J.-L."/>
            <person name="Stange-Thomann N."/>
            <person name="Mauceli E."/>
            <person name="Bouneau L."/>
            <person name="Fischer C."/>
            <person name="Ozouf-Costaz C."/>
            <person name="Bernot A."/>
            <person name="Nicaud S."/>
            <person name="Jaffe D."/>
            <person name="Fisher S."/>
            <person name="Lutfalla G."/>
            <person name="Dossat C."/>
            <person name="Segurens B."/>
            <person name="Dasilva C."/>
            <person name="Salanoubat M."/>
            <person name="Levy M."/>
            <person name="Boudet N."/>
            <person name="Castellano S."/>
            <person name="Anthouard V."/>
            <person name="Jubin C."/>
            <person name="Castelli V."/>
            <person name="Katinka M."/>
            <person name="Vacherie B."/>
            <person name="Biemont C."/>
            <person name="Skalli Z."/>
            <person name="Cattolico L."/>
            <person name="Poulain J."/>
            <person name="De Berardinis V."/>
            <person name="Cruaud C."/>
            <person name="Duprat S."/>
            <person name="Brottier P."/>
            <person name="Coutanceau J.-P."/>
            <person name="Gouzy J."/>
            <person name="Parra G."/>
            <person name="Lardier G."/>
            <person name="Chapple C."/>
            <person name="McKernan K.J."/>
            <person name="McEwan P."/>
            <person name="Bosak S."/>
            <person name="Kellis M."/>
            <person name="Volff J.-N."/>
            <person name="Guigo R."/>
            <person name="Zody M.C."/>
            <person name="Mesirov J."/>
            <person name="Lindblad-Toh K."/>
            <person name="Birren B."/>
            <person name="Nusbaum C."/>
            <person name="Kahn D."/>
            <person name="Robinson-Rechavi M."/>
            <person name="Laudet V."/>
            <person name="Schachter V."/>
            <person name="Quetier F."/>
            <person name="Saurin W."/>
            <person name="Scarpelli C."/>
            <person name="Wincker P."/>
            <person name="Lander E.S."/>
            <person name="Weissenbach J."/>
            <person name="Roest Crollius H."/>
        </authorList>
    </citation>
    <scope>NUCLEOTIDE SEQUENCE [LARGE SCALE GENOMIC DNA]</scope>
</reference>
<dbReference type="GO" id="GO:0005768">
    <property type="term" value="C:endosome"/>
    <property type="evidence" value="ECO:0007669"/>
    <property type="project" value="TreeGrafter"/>
</dbReference>
<accession>Q4TIY1</accession>
<dbReference type="PANTHER" id="PTHR24092">
    <property type="entry name" value="PROBABLE PHOSPHOLIPID-TRANSPORTING ATPASE"/>
    <property type="match status" value="1"/>
</dbReference>
<sequence>VELVRWTQSVGLTLVNRDLNSLQLKTPSGQTLSFYILQTFPFTSEGKRMGIIVREESTGDITFYMKGADVAMASIVQYNDWLEEEVS</sequence>
<dbReference type="Gene3D" id="3.40.1110.10">
    <property type="entry name" value="Calcium-transporting ATPase, cytoplasmic domain N"/>
    <property type="match status" value="1"/>
</dbReference>
<reference evidence="2" key="2">
    <citation type="submission" date="2004-02" db="EMBL/GenBank/DDBJ databases">
        <authorList>
            <consortium name="Genoscope"/>
            <consortium name="Whitehead Institute Centre for Genome Research"/>
        </authorList>
    </citation>
    <scope>NUCLEOTIDE SEQUENCE</scope>
</reference>
<dbReference type="GO" id="GO:0005886">
    <property type="term" value="C:plasma membrane"/>
    <property type="evidence" value="ECO:0007669"/>
    <property type="project" value="TreeGrafter"/>
</dbReference>
<feature type="non-terminal residue" evidence="2">
    <location>
        <position position="1"/>
    </location>
</feature>
<dbReference type="AlphaFoldDB" id="Q4TIY1"/>
<gene>
    <name evidence="2" type="ORF">GSTENG00034946001</name>
</gene>
<dbReference type="InterPro" id="IPR023299">
    <property type="entry name" value="ATPase_P-typ_cyto_dom_N"/>
</dbReference>
<dbReference type="GO" id="GO:0000166">
    <property type="term" value="F:nucleotide binding"/>
    <property type="evidence" value="ECO:0007669"/>
    <property type="project" value="InterPro"/>
</dbReference>
<dbReference type="GO" id="GO:0045332">
    <property type="term" value="P:phospholipid translocation"/>
    <property type="evidence" value="ECO:0007669"/>
    <property type="project" value="TreeGrafter"/>
</dbReference>
<protein>
    <submittedName>
        <fullName evidence="2">(spotted green pufferfish) hypothetical protein</fullName>
    </submittedName>
</protein>
<dbReference type="GO" id="GO:0006890">
    <property type="term" value="P:retrograde vesicle-mediated transport, Golgi to endoplasmic reticulum"/>
    <property type="evidence" value="ECO:0007669"/>
    <property type="project" value="TreeGrafter"/>
</dbReference>
<dbReference type="GO" id="GO:0140326">
    <property type="term" value="F:ATPase-coupled intramembrane lipid transporter activity"/>
    <property type="evidence" value="ECO:0007669"/>
    <property type="project" value="TreeGrafter"/>
</dbReference>
<keyword evidence="1" id="KW-0813">Transport</keyword>
<organism evidence="2">
    <name type="scientific">Tetraodon nigroviridis</name>
    <name type="common">Spotted green pufferfish</name>
    <name type="synonym">Chelonodon nigroviridis</name>
    <dbReference type="NCBI Taxonomy" id="99883"/>
    <lineage>
        <taxon>Eukaryota</taxon>
        <taxon>Metazoa</taxon>
        <taxon>Chordata</taxon>
        <taxon>Craniata</taxon>
        <taxon>Vertebrata</taxon>
        <taxon>Euteleostomi</taxon>
        <taxon>Actinopterygii</taxon>
        <taxon>Neopterygii</taxon>
        <taxon>Teleostei</taxon>
        <taxon>Neoteleostei</taxon>
        <taxon>Acanthomorphata</taxon>
        <taxon>Eupercaria</taxon>
        <taxon>Tetraodontiformes</taxon>
        <taxon>Tetradontoidea</taxon>
        <taxon>Tetraodontidae</taxon>
        <taxon>Tetraodon</taxon>
    </lineage>
</organism>
<dbReference type="OrthoDB" id="377733at2759"/>
<proteinExistence type="predicted"/>
<dbReference type="SUPFAM" id="SSF81660">
    <property type="entry name" value="Metal cation-transporting ATPase, ATP-binding domain N"/>
    <property type="match status" value="1"/>
</dbReference>
<dbReference type="GO" id="GO:0005802">
    <property type="term" value="C:trans-Golgi network"/>
    <property type="evidence" value="ECO:0007669"/>
    <property type="project" value="TreeGrafter"/>
</dbReference>
<evidence type="ECO:0000256" key="1">
    <source>
        <dbReference type="ARBA" id="ARBA00022448"/>
    </source>
</evidence>
<evidence type="ECO:0000313" key="2">
    <source>
        <dbReference type="EMBL" id="CAF87151.1"/>
    </source>
</evidence>
<dbReference type="EMBL" id="CAAE01001416">
    <property type="protein sequence ID" value="CAF87151.1"/>
    <property type="molecule type" value="Genomic_DNA"/>
</dbReference>
<dbReference type="PANTHER" id="PTHR24092:SF50">
    <property type="entry name" value="PHOSPHOLIPID-TRANSPORTING ATPASE IIB-RELATED"/>
    <property type="match status" value="1"/>
</dbReference>
<name>Q4TIY1_TETNG</name>
<dbReference type="KEGG" id="tng:GSTEN00034946G001"/>
<feature type="non-terminal residue" evidence="2">
    <location>
        <position position="87"/>
    </location>
</feature>
<comment type="caution">
    <text evidence="2">The sequence shown here is derived from an EMBL/GenBank/DDBJ whole genome shotgun (WGS) entry which is preliminary data.</text>
</comment>